<comment type="caution">
    <text evidence="1">The sequence shown here is derived from an EMBL/GenBank/DDBJ whole genome shotgun (WGS) entry which is preliminary data.</text>
</comment>
<evidence type="ECO:0000313" key="1">
    <source>
        <dbReference type="EMBL" id="MFH8252052.1"/>
    </source>
</evidence>
<accession>A0ABW7QCW4</accession>
<evidence type="ECO:0000313" key="2">
    <source>
        <dbReference type="Proteomes" id="UP001610861"/>
    </source>
</evidence>
<sequence>MAQRTRELLDVILVHDDPVARNRLITQCYRDIADQLALVVGRRDLNWFSFGAWASGTAGAAIRGERIPVDFGTSRNVAAGNLAIIADVAPAAICWLDEIERAGGPTPDALSRTLADPLFGRAPKLAEAIRCYHEAALLLPGIEADPVHDKTAAELILLGNIRMGEHEQTVVDRFVDAAMPLGGPFGLITTRFIAIETPDGDIDVCRDVLAPAYLAGQIFPAVLLELDNVDLRSACDAFGQSRGTDTSASNALRWEDYDDRMGFILTFFRAYQRDTRFFDVPARYLPALLDGAA</sequence>
<protein>
    <submittedName>
        <fullName evidence="1">Uncharacterized protein</fullName>
    </submittedName>
</protein>
<dbReference type="EMBL" id="JBIQWL010000007">
    <property type="protein sequence ID" value="MFH8252052.1"/>
    <property type="molecule type" value="Genomic_DNA"/>
</dbReference>
<dbReference type="RefSeq" id="WP_397557504.1">
    <property type="nucleotide sequence ID" value="NZ_JBIQWL010000007.1"/>
</dbReference>
<reference evidence="1 2" key="1">
    <citation type="submission" date="2024-09" db="EMBL/GenBank/DDBJ databases">
        <authorList>
            <person name="Pan X."/>
        </authorList>
    </citation>
    <scope>NUCLEOTIDE SEQUENCE [LARGE SCALE GENOMIC DNA]</scope>
    <source>
        <strain evidence="1 2">B2969</strain>
    </source>
</reference>
<proteinExistence type="predicted"/>
<name>A0ABW7QCW4_9MICO</name>
<keyword evidence="2" id="KW-1185">Reference proteome</keyword>
<gene>
    <name evidence="1" type="ORF">ACH3VR_16935</name>
</gene>
<dbReference type="Proteomes" id="UP001610861">
    <property type="component" value="Unassembled WGS sequence"/>
</dbReference>
<organism evidence="1 2">
    <name type="scientific">Microbacterium alkaliflavum</name>
    <dbReference type="NCBI Taxonomy" id="3248839"/>
    <lineage>
        <taxon>Bacteria</taxon>
        <taxon>Bacillati</taxon>
        <taxon>Actinomycetota</taxon>
        <taxon>Actinomycetes</taxon>
        <taxon>Micrococcales</taxon>
        <taxon>Microbacteriaceae</taxon>
        <taxon>Microbacterium</taxon>
    </lineage>
</organism>